<dbReference type="InterPro" id="IPR001789">
    <property type="entry name" value="Sig_transdc_resp-reg_receiver"/>
</dbReference>
<dbReference type="PANTHER" id="PTHR43719:SF28">
    <property type="entry name" value="PEROXIDE STRESS-ACTIVATED HISTIDINE KINASE MAK1-RELATED"/>
    <property type="match status" value="1"/>
</dbReference>
<keyword evidence="6" id="KW-1185">Reference proteome</keyword>
<keyword evidence="1 2" id="KW-0597">Phosphoprotein</keyword>
<dbReference type="PANTHER" id="PTHR43719">
    <property type="entry name" value="TWO-COMPONENT HISTIDINE KINASE"/>
    <property type="match status" value="1"/>
</dbReference>
<feature type="domain" description="Response regulatory" evidence="4">
    <location>
        <begin position="341"/>
        <end position="467"/>
    </location>
</feature>
<dbReference type="InterPro" id="IPR011006">
    <property type="entry name" value="CheY-like_superfamily"/>
</dbReference>
<feature type="region of interest" description="Disordered" evidence="3">
    <location>
        <begin position="253"/>
        <end position="274"/>
    </location>
</feature>
<proteinExistence type="predicted"/>
<dbReference type="EMBL" id="MDYQ01000255">
    <property type="protein sequence ID" value="PRP77769.1"/>
    <property type="molecule type" value="Genomic_DNA"/>
</dbReference>
<feature type="compositionally biased region" description="Low complexity" evidence="3">
    <location>
        <begin position="177"/>
        <end position="191"/>
    </location>
</feature>
<dbReference type="Pfam" id="PF00072">
    <property type="entry name" value="Response_reg"/>
    <property type="match status" value="1"/>
</dbReference>
<name>A0A2P6N1E7_9EUKA</name>
<dbReference type="SMART" id="SM00448">
    <property type="entry name" value="REC"/>
    <property type="match status" value="1"/>
</dbReference>
<gene>
    <name evidence="5" type="ORF">PROFUN_14130</name>
</gene>
<dbReference type="OrthoDB" id="20265at2759"/>
<feature type="region of interest" description="Disordered" evidence="3">
    <location>
        <begin position="175"/>
        <end position="196"/>
    </location>
</feature>
<dbReference type="AlphaFoldDB" id="A0A2P6N1E7"/>
<evidence type="ECO:0000313" key="5">
    <source>
        <dbReference type="EMBL" id="PRP77769.1"/>
    </source>
</evidence>
<evidence type="ECO:0000256" key="3">
    <source>
        <dbReference type="SAM" id="MobiDB-lite"/>
    </source>
</evidence>
<dbReference type="STRING" id="1890364.A0A2P6N1E7"/>
<dbReference type="GO" id="GO:0000160">
    <property type="term" value="P:phosphorelay signal transduction system"/>
    <property type="evidence" value="ECO:0007669"/>
    <property type="project" value="InterPro"/>
</dbReference>
<dbReference type="InParanoid" id="A0A2P6N1E7"/>
<dbReference type="PROSITE" id="PS50110">
    <property type="entry name" value="RESPONSE_REGULATORY"/>
    <property type="match status" value="1"/>
</dbReference>
<sequence length="474" mass="52558">VELMGGSIEVSSVVGEGTTFSFTISTGSSLLKDEGTDLREEGEEEKYTTAEHLVFLRLNNEKISHMISQALELDYHYITQVGDLEQMNEVLSMGGMYNTISLLIEPDDVPSIQIAALEAARSRGVVVKIYLSVSYNNPTLPPLPSHLTSIPVITLKRPYNISCIARIIRTVDTFTTSSGSSSASNRSSMDSNAPSRISSAITNLQSSLRRGVSFAANVNPLKHATSNDSMELYQLRPRPSSVSFGNYLPTTMEDLPQRAPSASMSVSTSSYRPTMTPRWMETGDAPQSTTCPPGLFSPNPKVTFAPPSKKLDNAHRSPSISKSTETLTVTQDSHATRRDLRLLIVEDDKTNQKVMQLMLKRLTGVVYDFANNGREGVDRFLETHEQQLPYDCIFMDNQMAVLNGEQATLEIRQAEEKRPEFGHTHVTALTANALMDENNQLFRTLVDDYLTKPISFHTFSTKIEDLKKKVFGEV</sequence>
<protein>
    <submittedName>
        <fullName evidence="5">Two-component sensor</fullName>
    </submittedName>
</protein>
<dbReference type="InterPro" id="IPR050956">
    <property type="entry name" value="2C_system_His_kinase"/>
</dbReference>
<evidence type="ECO:0000256" key="2">
    <source>
        <dbReference type="PROSITE-ProRule" id="PRU00169"/>
    </source>
</evidence>
<feature type="modified residue" description="4-aspartylphosphate" evidence="2">
    <location>
        <position position="396"/>
    </location>
</feature>
<feature type="region of interest" description="Disordered" evidence="3">
    <location>
        <begin position="309"/>
        <end position="332"/>
    </location>
</feature>
<dbReference type="Proteomes" id="UP000241769">
    <property type="component" value="Unassembled WGS sequence"/>
</dbReference>
<organism evidence="5 6">
    <name type="scientific">Planoprotostelium fungivorum</name>
    <dbReference type="NCBI Taxonomy" id="1890364"/>
    <lineage>
        <taxon>Eukaryota</taxon>
        <taxon>Amoebozoa</taxon>
        <taxon>Evosea</taxon>
        <taxon>Variosea</taxon>
        <taxon>Cavosteliida</taxon>
        <taxon>Cavosteliaceae</taxon>
        <taxon>Planoprotostelium</taxon>
    </lineage>
</organism>
<dbReference type="SUPFAM" id="SSF52172">
    <property type="entry name" value="CheY-like"/>
    <property type="match status" value="1"/>
</dbReference>
<feature type="non-terminal residue" evidence="5">
    <location>
        <position position="1"/>
    </location>
</feature>
<evidence type="ECO:0000259" key="4">
    <source>
        <dbReference type="PROSITE" id="PS50110"/>
    </source>
</evidence>
<comment type="caution">
    <text evidence="5">The sequence shown here is derived from an EMBL/GenBank/DDBJ whole genome shotgun (WGS) entry which is preliminary data.</text>
</comment>
<dbReference type="CDD" id="cd17546">
    <property type="entry name" value="REC_hyHK_CKI1_RcsC-like"/>
    <property type="match status" value="1"/>
</dbReference>
<reference evidence="5 6" key="1">
    <citation type="journal article" date="2018" name="Genome Biol. Evol.">
        <title>Multiple Roots of Fruiting Body Formation in Amoebozoa.</title>
        <authorList>
            <person name="Hillmann F."/>
            <person name="Forbes G."/>
            <person name="Novohradska S."/>
            <person name="Ferling I."/>
            <person name="Riege K."/>
            <person name="Groth M."/>
            <person name="Westermann M."/>
            <person name="Marz M."/>
            <person name="Spaller T."/>
            <person name="Winckler T."/>
            <person name="Schaap P."/>
            <person name="Glockner G."/>
        </authorList>
    </citation>
    <scope>NUCLEOTIDE SEQUENCE [LARGE SCALE GENOMIC DNA]</scope>
    <source>
        <strain evidence="5 6">Jena</strain>
    </source>
</reference>
<dbReference type="Gene3D" id="3.40.50.2300">
    <property type="match status" value="1"/>
</dbReference>
<evidence type="ECO:0000313" key="6">
    <source>
        <dbReference type="Proteomes" id="UP000241769"/>
    </source>
</evidence>
<feature type="compositionally biased region" description="Low complexity" evidence="3">
    <location>
        <begin position="261"/>
        <end position="270"/>
    </location>
</feature>
<feature type="compositionally biased region" description="Polar residues" evidence="3">
    <location>
        <begin position="316"/>
        <end position="332"/>
    </location>
</feature>
<accession>A0A2P6N1E7</accession>
<evidence type="ECO:0000256" key="1">
    <source>
        <dbReference type="ARBA" id="ARBA00022553"/>
    </source>
</evidence>